<evidence type="ECO:0000256" key="3">
    <source>
        <dbReference type="ARBA" id="ARBA00022692"/>
    </source>
</evidence>
<dbReference type="RefSeq" id="WP_131172361.1">
    <property type="nucleotide sequence ID" value="NZ_FXTL01000011.1"/>
</dbReference>
<keyword evidence="9" id="KW-1185">Reference proteome</keyword>
<comment type="caution">
    <text evidence="8">The sequence shown here is derived from an EMBL/GenBank/DDBJ whole genome shotgun (WGS) entry which is preliminary data.</text>
</comment>
<dbReference type="AlphaFoldDB" id="A0A4Q9KLT3"/>
<evidence type="ECO:0008006" key="10">
    <source>
        <dbReference type="Google" id="ProtNLM"/>
    </source>
</evidence>
<proteinExistence type="predicted"/>
<feature type="transmembrane region" description="Helical" evidence="7">
    <location>
        <begin position="226"/>
        <end position="247"/>
    </location>
</feature>
<evidence type="ECO:0000256" key="6">
    <source>
        <dbReference type="SAM" id="MobiDB-lite"/>
    </source>
</evidence>
<dbReference type="PANTHER" id="PTHR30250">
    <property type="entry name" value="PST FAMILY PREDICTED COLANIC ACID TRANSPORTER"/>
    <property type="match status" value="1"/>
</dbReference>
<organism evidence="8 9">
    <name type="scientific">Propioniciclava tarda</name>
    <dbReference type="NCBI Taxonomy" id="433330"/>
    <lineage>
        <taxon>Bacteria</taxon>
        <taxon>Bacillati</taxon>
        <taxon>Actinomycetota</taxon>
        <taxon>Actinomycetes</taxon>
        <taxon>Propionibacteriales</taxon>
        <taxon>Propionibacteriaceae</taxon>
        <taxon>Propioniciclava</taxon>
    </lineage>
</organism>
<keyword evidence="5 7" id="KW-0472">Membrane</keyword>
<feature type="transmembrane region" description="Helical" evidence="7">
    <location>
        <begin position="370"/>
        <end position="388"/>
    </location>
</feature>
<keyword evidence="3 7" id="KW-0812">Transmembrane</keyword>
<feature type="transmembrane region" description="Helical" evidence="7">
    <location>
        <begin position="21"/>
        <end position="42"/>
    </location>
</feature>
<dbReference type="EMBL" id="SDMR01000011">
    <property type="protein sequence ID" value="TBT94659.1"/>
    <property type="molecule type" value="Genomic_DNA"/>
</dbReference>
<feature type="transmembrane region" description="Helical" evidence="7">
    <location>
        <begin position="128"/>
        <end position="150"/>
    </location>
</feature>
<evidence type="ECO:0000313" key="9">
    <source>
        <dbReference type="Proteomes" id="UP000291933"/>
    </source>
</evidence>
<feature type="transmembrane region" description="Helical" evidence="7">
    <location>
        <begin position="298"/>
        <end position="320"/>
    </location>
</feature>
<dbReference type="GO" id="GO:0005886">
    <property type="term" value="C:plasma membrane"/>
    <property type="evidence" value="ECO:0007669"/>
    <property type="project" value="UniProtKB-SubCell"/>
</dbReference>
<evidence type="ECO:0000256" key="7">
    <source>
        <dbReference type="SAM" id="Phobius"/>
    </source>
</evidence>
<dbReference type="PANTHER" id="PTHR30250:SF11">
    <property type="entry name" value="O-ANTIGEN TRANSPORTER-RELATED"/>
    <property type="match status" value="1"/>
</dbReference>
<keyword evidence="2" id="KW-1003">Cell membrane</keyword>
<gene>
    <name evidence="8" type="ORF">ET996_09685</name>
</gene>
<sequence length="422" mass="42944">MSTSSGSEPDAGAATAASSAGGGLGAITIATVVSGGIGYVILALVPRVIAEPAALLQFTTFWSVLYLLVASLSGLQQEVARATRAGGGEGTGALPRLTLSLAAATTALVAITSPIWTPLVAPRQPVAVAAALIVALVGYLGIASLSGVFYGLRLWKAVATTTIIDAVLRLIAVGLALATSAGPAGVAWAVAAPFPVALAITWLLFRGRVQGRYTLDVSTRELVANTAKTLGGTVALGVLTSGLPFLLDLAPTTQPESVVAALIAVVNLTRAPLVIPFLALQGWLMVLFRDRPGDRTRLLWTMLGGLALLSLVLAGAAYLVEPAILGALWNNKYVVDGPTGAAIVLTASLTAAMCISGPAAIAAKRHGHYLAGWVTAAAASVVLLFLPLPLVERALVAMAVGPLLGVSIHAWSLRRPSTSLLD</sequence>
<feature type="transmembrane region" description="Helical" evidence="7">
    <location>
        <begin position="394"/>
        <end position="413"/>
    </location>
</feature>
<protein>
    <recommendedName>
        <fullName evidence="10">Polysaccharide biosynthesis protein</fullName>
    </recommendedName>
</protein>
<reference evidence="8 9" key="1">
    <citation type="submission" date="2019-01" db="EMBL/GenBank/DDBJ databases">
        <title>Lactibacter flavus gen. nov., sp. nov., a novel bacterium of the family Propionibacteriaceae isolated from raw milk and dairy products.</title>
        <authorList>
            <person name="Huptas C."/>
            <person name="Wenning M."/>
            <person name="Breitenwieser F."/>
            <person name="Doll E."/>
            <person name="Von Neubeck M."/>
            <person name="Busse H.-J."/>
            <person name="Scherer S."/>
        </authorList>
    </citation>
    <scope>NUCLEOTIDE SEQUENCE [LARGE SCALE GENOMIC DNA]</scope>
    <source>
        <strain evidence="8 9">DSM 22130</strain>
    </source>
</reference>
<dbReference type="InterPro" id="IPR050833">
    <property type="entry name" value="Poly_Biosynth_Transport"/>
</dbReference>
<evidence type="ECO:0000256" key="2">
    <source>
        <dbReference type="ARBA" id="ARBA00022475"/>
    </source>
</evidence>
<feature type="transmembrane region" description="Helical" evidence="7">
    <location>
        <begin position="185"/>
        <end position="205"/>
    </location>
</feature>
<evidence type="ECO:0000256" key="4">
    <source>
        <dbReference type="ARBA" id="ARBA00022989"/>
    </source>
</evidence>
<feature type="region of interest" description="Disordered" evidence="6">
    <location>
        <begin position="1"/>
        <end position="20"/>
    </location>
</feature>
<feature type="transmembrane region" description="Helical" evidence="7">
    <location>
        <begin position="340"/>
        <end position="363"/>
    </location>
</feature>
<feature type="transmembrane region" description="Helical" evidence="7">
    <location>
        <begin position="157"/>
        <end position="179"/>
    </location>
</feature>
<dbReference type="Proteomes" id="UP000291933">
    <property type="component" value="Unassembled WGS sequence"/>
</dbReference>
<evidence type="ECO:0000313" key="8">
    <source>
        <dbReference type="EMBL" id="TBT94659.1"/>
    </source>
</evidence>
<feature type="transmembrane region" description="Helical" evidence="7">
    <location>
        <begin position="96"/>
        <end position="116"/>
    </location>
</feature>
<feature type="transmembrane region" description="Helical" evidence="7">
    <location>
        <begin position="54"/>
        <end position="75"/>
    </location>
</feature>
<keyword evidence="4 7" id="KW-1133">Transmembrane helix</keyword>
<accession>A0A4Q9KLT3</accession>
<evidence type="ECO:0000256" key="1">
    <source>
        <dbReference type="ARBA" id="ARBA00004651"/>
    </source>
</evidence>
<feature type="transmembrane region" description="Helical" evidence="7">
    <location>
        <begin position="259"/>
        <end position="286"/>
    </location>
</feature>
<dbReference type="OrthoDB" id="4771963at2"/>
<name>A0A4Q9KLT3_PROTD</name>
<comment type="subcellular location">
    <subcellularLocation>
        <location evidence="1">Cell membrane</location>
        <topology evidence="1">Multi-pass membrane protein</topology>
    </subcellularLocation>
</comment>
<evidence type="ECO:0000256" key="5">
    <source>
        <dbReference type="ARBA" id="ARBA00023136"/>
    </source>
</evidence>